<dbReference type="InterPro" id="IPR036961">
    <property type="entry name" value="Kinesin_motor_dom_sf"/>
</dbReference>
<dbReference type="GO" id="GO:0003777">
    <property type="term" value="F:microtubule motor activity"/>
    <property type="evidence" value="ECO:0007669"/>
    <property type="project" value="InterPro"/>
</dbReference>
<dbReference type="GO" id="GO:0051231">
    <property type="term" value="P:spindle elongation"/>
    <property type="evidence" value="ECO:0007669"/>
    <property type="project" value="TreeGrafter"/>
</dbReference>
<feature type="domain" description="Kinesin motor" evidence="8">
    <location>
        <begin position="19"/>
        <end position="380"/>
    </location>
</feature>
<keyword evidence="7" id="KW-0493">Microtubule</keyword>
<evidence type="ECO:0000256" key="2">
    <source>
        <dbReference type="ARBA" id="ARBA00022490"/>
    </source>
</evidence>
<dbReference type="PROSITE" id="PS50067">
    <property type="entry name" value="KINESIN_MOTOR_2"/>
    <property type="match status" value="1"/>
</dbReference>
<comment type="similarity">
    <text evidence="6 7">Belongs to the TRAFAC class myosin-kinesin ATPase superfamily. Kinesin family.</text>
</comment>
<evidence type="ECO:0000256" key="1">
    <source>
        <dbReference type="ARBA" id="ARBA00004496"/>
    </source>
</evidence>
<dbReference type="GO" id="GO:0007052">
    <property type="term" value="P:mitotic spindle organization"/>
    <property type="evidence" value="ECO:0007669"/>
    <property type="project" value="TreeGrafter"/>
</dbReference>
<accession>A0A4Z1SP42</accession>
<comment type="subcellular location">
    <subcellularLocation>
        <location evidence="1">Cytoplasm</location>
    </subcellularLocation>
</comment>
<evidence type="ECO:0000256" key="7">
    <source>
        <dbReference type="RuleBase" id="RU000394"/>
    </source>
</evidence>
<keyword evidence="4 6" id="KW-0067">ATP-binding</keyword>
<evidence type="ECO:0000259" key="8">
    <source>
        <dbReference type="PROSITE" id="PS50067"/>
    </source>
</evidence>
<name>A0A4Z1SP42_GIAMU</name>
<dbReference type="GO" id="GO:0005524">
    <property type="term" value="F:ATP binding"/>
    <property type="evidence" value="ECO:0007669"/>
    <property type="project" value="UniProtKB-UniRule"/>
</dbReference>
<dbReference type="EMBL" id="VDLU01000003">
    <property type="protein sequence ID" value="TNJ27594.1"/>
    <property type="molecule type" value="Genomic_DNA"/>
</dbReference>
<dbReference type="GO" id="GO:0005874">
    <property type="term" value="C:microtubule"/>
    <property type="evidence" value="ECO:0007669"/>
    <property type="project" value="UniProtKB-KW"/>
</dbReference>
<dbReference type="PROSITE" id="PS00411">
    <property type="entry name" value="KINESIN_MOTOR_1"/>
    <property type="match status" value="1"/>
</dbReference>
<dbReference type="OrthoDB" id="3176171at2759"/>
<evidence type="ECO:0000256" key="5">
    <source>
        <dbReference type="ARBA" id="ARBA00023054"/>
    </source>
</evidence>
<dbReference type="SUPFAM" id="SSF52540">
    <property type="entry name" value="P-loop containing nucleoside triphosphate hydrolases"/>
    <property type="match status" value="1"/>
</dbReference>
<dbReference type="SMART" id="SM00129">
    <property type="entry name" value="KISc"/>
    <property type="match status" value="1"/>
</dbReference>
<protein>
    <recommendedName>
        <fullName evidence="7">Kinesin-like protein</fullName>
    </recommendedName>
</protein>
<dbReference type="PANTHER" id="PTHR47969:SF15">
    <property type="entry name" value="CHROMOSOME-ASSOCIATED KINESIN KIF4A-RELATED"/>
    <property type="match status" value="1"/>
</dbReference>
<reference evidence="9 10" key="1">
    <citation type="submission" date="2019-05" db="EMBL/GenBank/DDBJ databases">
        <title>The compact genome of Giardia muris reveals important steps in the evolution of intestinal protozoan parasites.</title>
        <authorList>
            <person name="Xu F."/>
            <person name="Jimenez-Gonzalez A."/>
            <person name="Einarsson E."/>
            <person name="Astvaldsson A."/>
            <person name="Peirasmaki D."/>
            <person name="Eckmann L."/>
            <person name="Andersson J.O."/>
            <person name="Svard S.G."/>
            <person name="Jerlstrom-Hultqvist J."/>
        </authorList>
    </citation>
    <scope>NUCLEOTIDE SEQUENCE [LARGE SCALE GENOMIC DNA]</scope>
    <source>
        <strain evidence="9 10">Roberts-Thomson</strain>
    </source>
</reference>
<gene>
    <name evidence="9" type="ORF">GMRT_14432</name>
</gene>
<dbReference type="Proteomes" id="UP000315496">
    <property type="component" value="Chromosome 3"/>
</dbReference>
<evidence type="ECO:0000313" key="10">
    <source>
        <dbReference type="Proteomes" id="UP000315496"/>
    </source>
</evidence>
<keyword evidence="5" id="KW-0175">Coiled coil</keyword>
<organism evidence="9 10">
    <name type="scientific">Giardia muris</name>
    <dbReference type="NCBI Taxonomy" id="5742"/>
    <lineage>
        <taxon>Eukaryota</taxon>
        <taxon>Metamonada</taxon>
        <taxon>Diplomonadida</taxon>
        <taxon>Hexamitidae</taxon>
        <taxon>Giardiinae</taxon>
        <taxon>Giardia</taxon>
    </lineage>
</organism>
<evidence type="ECO:0000313" key="9">
    <source>
        <dbReference type="EMBL" id="TNJ27594.1"/>
    </source>
</evidence>
<dbReference type="GO" id="GO:0008017">
    <property type="term" value="F:microtubule binding"/>
    <property type="evidence" value="ECO:0007669"/>
    <property type="project" value="InterPro"/>
</dbReference>
<dbReference type="InterPro" id="IPR027417">
    <property type="entry name" value="P-loop_NTPase"/>
</dbReference>
<keyword evidence="10" id="KW-1185">Reference proteome</keyword>
<proteinExistence type="inferred from homology"/>
<dbReference type="InterPro" id="IPR019821">
    <property type="entry name" value="Kinesin_motor_CS"/>
</dbReference>
<keyword evidence="6 7" id="KW-0505">Motor protein</keyword>
<evidence type="ECO:0000256" key="6">
    <source>
        <dbReference type="PROSITE-ProRule" id="PRU00283"/>
    </source>
</evidence>
<comment type="caution">
    <text evidence="9">The sequence shown here is derived from an EMBL/GenBank/DDBJ whole genome shotgun (WGS) entry which is preliminary data.</text>
</comment>
<dbReference type="PANTHER" id="PTHR47969">
    <property type="entry name" value="CHROMOSOME-ASSOCIATED KINESIN KIF4A-RELATED"/>
    <property type="match status" value="1"/>
</dbReference>
<dbReference type="Gene3D" id="3.40.850.10">
    <property type="entry name" value="Kinesin motor domain"/>
    <property type="match status" value="1"/>
</dbReference>
<keyword evidence="3 6" id="KW-0547">Nucleotide-binding</keyword>
<dbReference type="GO" id="GO:0005875">
    <property type="term" value="C:microtubule associated complex"/>
    <property type="evidence" value="ECO:0007669"/>
    <property type="project" value="TreeGrafter"/>
</dbReference>
<dbReference type="InterPro" id="IPR027640">
    <property type="entry name" value="Kinesin-like_fam"/>
</dbReference>
<dbReference type="AlphaFoldDB" id="A0A4Z1SP42"/>
<keyword evidence="2" id="KW-0963">Cytoplasm</keyword>
<feature type="binding site" evidence="6">
    <location>
        <begin position="120"/>
        <end position="127"/>
    </location>
    <ligand>
        <name>ATP</name>
        <dbReference type="ChEBI" id="CHEBI:30616"/>
    </ligand>
</feature>
<dbReference type="VEuPathDB" id="GiardiaDB:GMRT_14432"/>
<evidence type="ECO:0000256" key="4">
    <source>
        <dbReference type="ARBA" id="ARBA00022840"/>
    </source>
</evidence>
<sequence length="760" mass="80787">MQPPTTGRGGTRAGARADRIRVVVRVRPTIPEDRRVVFGGDEDQACVSVPAYAGPRPNWFTGSAYSPYVRVQRGPGERREFRFDAVLSQATTQAETYDAVARQRVSDVLSGVNASIIMYGQTGSGKSFTSFGPPDDPLLTGQAPTGPVLGEHSGLIPRAITEVFDTLNAPGSLYGATLSYVQIYKDQVFDLLHGLDGGDRDRGGTQPLYPLQIREDRGGIFLSNVTHLPVRRAADVFAAIMHASARRAVAATQMNKHSSRSHVLLSLTIERAIEGVARRGVLTVVDLAGSERVSKTLSDGERLAEAKRINQSLSALGNCVVALSAGRTFVPFRDSTLTRLLTEPLSGNSRTVIVATVGPAAYNYDETSSTLQFAARCMALRTGAVVNNAPSSTLLQGIEYDSAVTLTALGDFAVLEDEDCEKITCIASQCPRCGAQLTVLPRNAVEAFAEVAADQKDEETRIDVVCKGPETPCVRVHGTSGSGGGNEGGEDDYSELSANKVTAALCASGDVDGFLLQAQQEAKPSGTEEPSSPNTRAILAENYVRSLRETIGILEAENARQREVLQAVRGLLRHGVEDSHIRRLLEAALEETKETERVERTTDHALYASEMYESGAEPPGRTDASFLAGVSTSVSTQALLDGAEALLSAEHGTGTGTGASALQVTTTANLPLVLSRTSSTFFTGQGSVINDYIEDELQVTSPTPGVGSRGGPLLISNEYLREANPVSVSAPPPAAPIPCKTLSPVSRAPLPVIIPKFRRV</sequence>
<dbReference type="Pfam" id="PF00225">
    <property type="entry name" value="Kinesin"/>
    <property type="match status" value="1"/>
</dbReference>
<dbReference type="GO" id="GO:0005737">
    <property type="term" value="C:cytoplasm"/>
    <property type="evidence" value="ECO:0007669"/>
    <property type="project" value="UniProtKB-SubCell"/>
</dbReference>
<evidence type="ECO:0000256" key="3">
    <source>
        <dbReference type="ARBA" id="ARBA00022741"/>
    </source>
</evidence>
<dbReference type="InterPro" id="IPR001752">
    <property type="entry name" value="Kinesin_motor_dom"/>
</dbReference>
<dbReference type="PRINTS" id="PR00380">
    <property type="entry name" value="KINESINHEAVY"/>
</dbReference>
<dbReference type="GO" id="GO:0007018">
    <property type="term" value="P:microtubule-based movement"/>
    <property type="evidence" value="ECO:0007669"/>
    <property type="project" value="InterPro"/>
</dbReference>